<evidence type="ECO:0000313" key="2">
    <source>
        <dbReference type="Proteomes" id="UP000821865"/>
    </source>
</evidence>
<dbReference type="Proteomes" id="UP000821865">
    <property type="component" value="Chromosome 5"/>
</dbReference>
<name>A0ACB8CPX4_DERSI</name>
<protein>
    <submittedName>
        <fullName evidence="1">Uncharacterized protein</fullName>
    </submittedName>
</protein>
<evidence type="ECO:0000313" key="1">
    <source>
        <dbReference type="EMBL" id="KAH7949108.1"/>
    </source>
</evidence>
<keyword evidence="2" id="KW-1185">Reference proteome</keyword>
<organism evidence="1 2">
    <name type="scientific">Dermacentor silvarum</name>
    <name type="common">Tick</name>
    <dbReference type="NCBI Taxonomy" id="543639"/>
    <lineage>
        <taxon>Eukaryota</taxon>
        <taxon>Metazoa</taxon>
        <taxon>Ecdysozoa</taxon>
        <taxon>Arthropoda</taxon>
        <taxon>Chelicerata</taxon>
        <taxon>Arachnida</taxon>
        <taxon>Acari</taxon>
        <taxon>Parasitiformes</taxon>
        <taxon>Ixodida</taxon>
        <taxon>Ixodoidea</taxon>
        <taxon>Ixodidae</taxon>
        <taxon>Rhipicephalinae</taxon>
        <taxon>Dermacentor</taxon>
    </lineage>
</organism>
<comment type="caution">
    <text evidence="1">The sequence shown here is derived from an EMBL/GenBank/DDBJ whole genome shotgun (WGS) entry which is preliminary data.</text>
</comment>
<gene>
    <name evidence="1" type="ORF">HPB49_005217</name>
</gene>
<sequence>MAEELLRDVNCMIPCGGFGKTGEFGVNTKYKEKTFGDRTFSPSCRGVAQTPEKACPQCKHLRRLLRNRESYRRRRGKTRVQTLSYRLKLRTAQAKRSRLSLLQAKSRMKQMKEKNAQNDSTAFEEAVKALPVKQQSQVKACFAACRRKSTKGMKYESEWALECLIMSMKSPRLYEHIRKNKIMTLPSRTSLRRYLKSYRRGFGLSEKVFAAVAEKTKSMDSFQRHGGLLIDEIKLSEHLSLGSDGTIEGFVDLGKFTPESERSVACDHGLVVLFVPFTGTWHQIIGVFASRSNVKSEMLGKIILEAVVMCENAGLHVDFITTDGASWNRSMWHSFGIHGRKENTVCRRQHPTDPERFLHFISDFPHLVKCVRNTFVRTGVRLPEGHASVDPIDCARKLDEQHDTTLKAMPHISTSVVRPNGFEKMRVNYAVRLYSDEVLRGLFLYNEIIEEKHGSTAATVSFVETMRRLIEAMTSRCSSGALKPGGTHEKCIENFLAYLDEWETAAGSGGFLSRSTAEGLRVTLSSTLHLLRYLTTKLKFSYMMTCRLSQDPLERLFGIVRQMSGCNDHPTPSQFLISVNTLSFQNLAKPPKGSNVSSGLLRSLLGADNGKDLTSQRKLDELLDAGNLAEAHEVLSECGHVNGNVSLPRDRPKLVEDAIPRIFQAVAVYLSKPKERSHAQTRRPPAKRRRVLSSNCSEAEVAAVATADVTDAAEEIHDEVRTVNRLGGADAECLTEHAACFASELQRVKAQLRSVKQQVHSCQRKLAEAEAQANEKRGMQETIQKLSGLEMLIIDQCIMKANIKCTNSVQ</sequence>
<proteinExistence type="predicted"/>
<reference evidence="1" key="1">
    <citation type="submission" date="2020-05" db="EMBL/GenBank/DDBJ databases">
        <title>Large-scale comparative analyses of tick genomes elucidate their genetic diversity and vector capacities.</title>
        <authorList>
            <person name="Jia N."/>
            <person name="Wang J."/>
            <person name="Shi W."/>
            <person name="Du L."/>
            <person name="Sun Y."/>
            <person name="Zhan W."/>
            <person name="Jiang J."/>
            <person name="Wang Q."/>
            <person name="Zhang B."/>
            <person name="Ji P."/>
            <person name="Sakyi L.B."/>
            <person name="Cui X."/>
            <person name="Yuan T."/>
            <person name="Jiang B."/>
            <person name="Yang W."/>
            <person name="Lam T.T.-Y."/>
            <person name="Chang Q."/>
            <person name="Ding S."/>
            <person name="Wang X."/>
            <person name="Zhu J."/>
            <person name="Ruan X."/>
            <person name="Zhao L."/>
            <person name="Wei J."/>
            <person name="Que T."/>
            <person name="Du C."/>
            <person name="Cheng J."/>
            <person name="Dai P."/>
            <person name="Han X."/>
            <person name="Huang E."/>
            <person name="Gao Y."/>
            <person name="Liu J."/>
            <person name="Shao H."/>
            <person name="Ye R."/>
            <person name="Li L."/>
            <person name="Wei W."/>
            <person name="Wang X."/>
            <person name="Wang C."/>
            <person name="Yang T."/>
            <person name="Huo Q."/>
            <person name="Li W."/>
            <person name="Guo W."/>
            <person name="Chen H."/>
            <person name="Zhou L."/>
            <person name="Ni X."/>
            <person name="Tian J."/>
            <person name="Zhou Y."/>
            <person name="Sheng Y."/>
            <person name="Liu T."/>
            <person name="Pan Y."/>
            <person name="Xia L."/>
            <person name="Li J."/>
            <person name="Zhao F."/>
            <person name="Cao W."/>
        </authorList>
    </citation>
    <scope>NUCLEOTIDE SEQUENCE</scope>
    <source>
        <strain evidence="1">Dsil-2018</strain>
    </source>
</reference>
<dbReference type="EMBL" id="CM023474">
    <property type="protein sequence ID" value="KAH7949108.1"/>
    <property type="molecule type" value="Genomic_DNA"/>
</dbReference>
<accession>A0ACB8CPX4</accession>